<feature type="compositionally biased region" description="Basic and acidic residues" evidence="1">
    <location>
        <begin position="333"/>
        <end position="345"/>
    </location>
</feature>
<dbReference type="InterPro" id="IPR011990">
    <property type="entry name" value="TPR-like_helical_dom_sf"/>
</dbReference>
<evidence type="ECO:0000313" key="2">
    <source>
        <dbReference type="EMBL" id="ORC89019.1"/>
    </source>
</evidence>
<dbReference type="OrthoDB" id="412781at2759"/>
<dbReference type="AlphaFoldDB" id="A0A1X0NXS8"/>
<dbReference type="GeneID" id="39985455"/>
<dbReference type="Gene3D" id="1.25.40.10">
    <property type="entry name" value="Tetratricopeptide repeat domain"/>
    <property type="match status" value="1"/>
</dbReference>
<gene>
    <name evidence="2" type="ORF">TM35_000142300</name>
</gene>
<accession>A0A1X0NXS8</accession>
<feature type="region of interest" description="Disordered" evidence="1">
    <location>
        <begin position="309"/>
        <end position="345"/>
    </location>
</feature>
<dbReference type="VEuPathDB" id="TriTrypDB:TM35_000142300"/>
<feature type="region of interest" description="Disordered" evidence="1">
    <location>
        <begin position="504"/>
        <end position="530"/>
    </location>
</feature>
<dbReference type="EMBL" id="NBCO01000014">
    <property type="protein sequence ID" value="ORC89019.1"/>
    <property type="molecule type" value="Genomic_DNA"/>
</dbReference>
<dbReference type="GO" id="GO:0003723">
    <property type="term" value="F:RNA binding"/>
    <property type="evidence" value="ECO:0007669"/>
    <property type="project" value="TreeGrafter"/>
</dbReference>
<dbReference type="PANTHER" id="PTHR23270">
    <property type="entry name" value="PROGRAMMED CELL DEATH PROTEIN 11 PRE-RRNA PROCESSING PROTEIN RRP5"/>
    <property type="match status" value="1"/>
</dbReference>
<dbReference type="Proteomes" id="UP000192257">
    <property type="component" value="Unassembled WGS sequence"/>
</dbReference>
<feature type="region of interest" description="Disordered" evidence="1">
    <location>
        <begin position="671"/>
        <end position="697"/>
    </location>
</feature>
<dbReference type="STRING" id="67003.A0A1X0NXS8"/>
<dbReference type="RefSeq" id="XP_028883085.1">
    <property type="nucleotide sequence ID" value="XM_029025675.1"/>
</dbReference>
<organism evidence="2 3">
    <name type="scientific">Trypanosoma theileri</name>
    <dbReference type="NCBI Taxonomy" id="67003"/>
    <lineage>
        <taxon>Eukaryota</taxon>
        <taxon>Discoba</taxon>
        <taxon>Euglenozoa</taxon>
        <taxon>Kinetoplastea</taxon>
        <taxon>Metakinetoplastina</taxon>
        <taxon>Trypanosomatida</taxon>
        <taxon>Trypanosomatidae</taxon>
        <taxon>Trypanosoma</taxon>
    </lineage>
</organism>
<dbReference type="GO" id="GO:0032040">
    <property type="term" value="C:small-subunit processome"/>
    <property type="evidence" value="ECO:0007669"/>
    <property type="project" value="TreeGrafter"/>
</dbReference>
<sequence length="697" mass="76116">MLFRDYRVHHAAADGIVVQLPGNGGFGKITRETLGGDALAERLFKRLASREHVRAVARPTRDEQQYRLLSVQLRELWSDVVTYASPVAALLPQLFRKHVLLGLGTTTMACVVKSTPERGAVLSLAGGMAAVAALENIPADAGSVEVRLLNYDVNTNVANVTARTEVVERTPSDMVALQSLLSSVRPGSVVSCTVLLSCTDDHSAIVEVPCGESSLLGYYIYQWGGAAKSGEPPVVGSCLQLTVEFVPEEQMLQEVLPFLVLSSRRTFSTLPAVRSVSLSLARTVPTTAAATKIGTKAVMTGLIGNFPWRDRKRQHQHPESDTDDSEDEGGAGRTRDGVGEGKMRKRKLEEAIDAYERSMETTVPSSPDEFQRLLLASPNNSYLWVQWMAHHVGLQQYEEGRLVAEKALRTIGVRESQELLNVWVAYMNLENLHGTPESLAAVFQRAVRRAAEERVVYDRLADIYAASRRTGPLLALCRAIVSKFRSDRTAWERLATTLLDQSITSQGTTTTTTSSSSTSSSSGAAAAAGGSTSQQLKRVLREMSAALPRDEYARAVVHIALHAYRRGDPTTARALLDALLARAPKKSDVWAVYIDQETSRLARREPDAAVPFVRGLLERAVASNFPARVMQQFLTRFMAFERVYGTPADVEKVRTRARSYVEAKIHASVGNTAPTTTTTTTTTSTAAVEEKEGEEEA</sequence>
<dbReference type="GO" id="GO:0006364">
    <property type="term" value="P:rRNA processing"/>
    <property type="evidence" value="ECO:0007669"/>
    <property type="project" value="InterPro"/>
</dbReference>
<dbReference type="InterPro" id="IPR045209">
    <property type="entry name" value="Rrp5"/>
</dbReference>
<keyword evidence="3" id="KW-1185">Reference proteome</keyword>
<evidence type="ECO:0000313" key="3">
    <source>
        <dbReference type="Proteomes" id="UP000192257"/>
    </source>
</evidence>
<feature type="compositionally biased region" description="Low complexity" evidence="1">
    <location>
        <begin position="672"/>
        <end position="687"/>
    </location>
</feature>
<reference evidence="2 3" key="1">
    <citation type="submission" date="2017-03" db="EMBL/GenBank/DDBJ databases">
        <title>An alternative strategy for trypanosome survival in the mammalian bloodstream revealed through genome and transcriptome analysis of the ubiquitous bovine parasite Trypanosoma (Megatrypanum) theileri.</title>
        <authorList>
            <person name="Kelly S."/>
            <person name="Ivens A."/>
            <person name="Mott A."/>
            <person name="O'Neill E."/>
            <person name="Emms D."/>
            <person name="Macleod O."/>
            <person name="Voorheis P."/>
            <person name="Matthews J."/>
            <person name="Matthews K."/>
            <person name="Carrington M."/>
        </authorList>
    </citation>
    <scope>NUCLEOTIDE SEQUENCE [LARGE SCALE GENOMIC DNA]</scope>
    <source>
        <strain evidence="2">Edinburgh</strain>
    </source>
</reference>
<dbReference type="SUPFAM" id="SSF48452">
    <property type="entry name" value="TPR-like"/>
    <property type="match status" value="2"/>
</dbReference>
<protein>
    <submittedName>
        <fullName evidence="2">Putative rRNA biogenesis protein</fullName>
    </submittedName>
</protein>
<proteinExistence type="predicted"/>
<dbReference type="PANTHER" id="PTHR23270:SF10">
    <property type="entry name" value="PROTEIN RRP5 HOMOLOG"/>
    <property type="match status" value="1"/>
</dbReference>
<name>A0A1X0NXS8_9TRYP</name>
<comment type="caution">
    <text evidence="2">The sequence shown here is derived from an EMBL/GenBank/DDBJ whole genome shotgun (WGS) entry which is preliminary data.</text>
</comment>
<evidence type="ECO:0000256" key="1">
    <source>
        <dbReference type="SAM" id="MobiDB-lite"/>
    </source>
</evidence>